<comment type="caution">
    <text evidence="4">The sequence shown here is derived from an EMBL/GenBank/DDBJ whole genome shotgun (WGS) entry which is preliminary data.</text>
</comment>
<dbReference type="Gene3D" id="2.20.230.10">
    <property type="entry name" value="Resuscitation-promoting factor rpfb"/>
    <property type="match status" value="1"/>
</dbReference>
<feature type="region of interest" description="Disordered" evidence="2">
    <location>
        <begin position="135"/>
        <end position="211"/>
    </location>
</feature>
<accession>A0A554SH24</accession>
<feature type="compositionally biased region" description="Gly residues" evidence="2">
    <location>
        <begin position="202"/>
        <end position="211"/>
    </location>
</feature>
<dbReference type="Proteomes" id="UP000316988">
    <property type="component" value="Unassembled WGS sequence"/>
</dbReference>
<evidence type="ECO:0000313" key="4">
    <source>
        <dbReference type="EMBL" id="TSD65650.1"/>
    </source>
</evidence>
<evidence type="ECO:0000259" key="3">
    <source>
        <dbReference type="PROSITE" id="PS51109"/>
    </source>
</evidence>
<protein>
    <submittedName>
        <fullName evidence="4">DUF3761 domain-containing protein</fullName>
    </submittedName>
</protein>
<proteinExistence type="predicted"/>
<dbReference type="PROSITE" id="PS51109">
    <property type="entry name" value="G5"/>
    <property type="match status" value="1"/>
</dbReference>
<dbReference type="AlphaFoldDB" id="A0A554SH24"/>
<evidence type="ECO:0000313" key="5">
    <source>
        <dbReference type="Proteomes" id="UP000316988"/>
    </source>
</evidence>
<feature type="compositionally biased region" description="Polar residues" evidence="2">
    <location>
        <begin position="189"/>
        <end position="199"/>
    </location>
</feature>
<keyword evidence="1" id="KW-0732">Signal</keyword>
<dbReference type="RefSeq" id="WP_143911799.1">
    <property type="nucleotide sequence ID" value="NZ_VLNT01000002.1"/>
</dbReference>
<name>A0A554SH24_9ACTN</name>
<dbReference type="InterPro" id="IPR011098">
    <property type="entry name" value="G5_dom"/>
</dbReference>
<dbReference type="Pfam" id="PF07501">
    <property type="entry name" value="G5"/>
    <property type="match status" value="1"/>
</dbReference>
<feature type="compositionally biased region" description="Pro residues" evidence="2">
    <location>
        <begin position="140"/>
        <end position="151"/>
    </location>
</feature>
<gene>
    <name evidence="4" type="ORF">FNM00_04315</name>
</gene>
<feature type="domain" description="G5" evidence="3">
    <location>
        <begin position="59"/>
        <end position="139"/>
    </location>
</feature>
<dbReference type="EMBL" id="VLNT01000002">
    <property type="protein sequence ID" value="TSD65650.1"/>
    <property type="molecule type" value="Genomic_DNA"/>
</dbReference>
<feature type="compositionally biased region" description="Polar residues" evidence="2">
    <location>
        <begin position="157"/>
        <end position="167"/>
    </location>
</feature>
<sequence length="211" mass="21944">MKQWFLSHTVGQRMGLSAGAALIALVTLAAGAGAIAPQETEPSPTRATASASPSPTAPKPVVLHRTETITEEISFDSSTVEDSDLEVGQTRVQTAGVPGQLERTFRVTHTDGEETAREQVSERVVTEPVHEVIAHGTRQPAPPPPPEPAAPAPATCPNGTYVNSAGNSVCRPHESDQAPAGATARCQDGTYSHSQSRRGTCSGHGGVAAWL</sequence>
<feature type="region of interest" description="Disordered" evidence="2">
    <location>
        <begin position="36"/>
        <end position="60"/>
    </location>
</feature>
<dbReference type="OrthoDB" id="4751721at2"/>
<evidence type="ECO:0000256" key="1">
    <source>
        <dbReference type="ARBA" id="ARBA00022729"/>
    </source>
</evidence>
<reference evidence="4 5" key="1">
    <citation type="submission" date="2019-07" db="EMBL/GenBank/DDBJ databases">
        <authorList>
            <person name="Zhao L.H."/>
        </authorList>
    </citation>
    <scope>NUCLEOTIDE SEQUENCE [LARGE SCALE GENOMIC DNA]</scope>
    <source>
        <strain evidence="4 5">Co35</strain>
    </source>
</reference>
<keyword evidence="5" id="KW-1185">Reference proteome</keyword>
<dbReference type="InterPro" id="IPR022236">
    <property type="entry name" value="DUF3761"/>
</dbReference>
<dbReference type="Pfam" id="PF12587">
    <property type="entry name" value="DUF3761"/>
    <property type="match status" value="1"/>
</dbReference>
<feature type="compositionally biased region" description="Low complexity" evidence="2">
    <location>
        <begin position="40"/>
        <end position="54"/>
    </location>
</feature>
<evidence type="ECO:0000256" key="2">
    <source>
        <dbReference type="SAM" id="MobiDB-lite"/>
    </source>
</evidence>
<dbReference type="SMART" id="SM01208">
    <property type="entry name" value="G5"/>
    <property type="match status" value="1"/>
</dbReference>
<organism evidence="4 5">
    <name type="scientific">Aeromicrobium piscarium</name>
    <dbReference type="NCBI Taxonomy" id="2590901"/>
    <lineage>
        <taxon>Bacteria</taxon>
        <taxon>Bacillati</taxon>
        <taxon>Actinomycetota</taxon>
        <taxon>Actinomycetes</taxon>
        <taxon>Propionibacteriales</taxon>
        <taxon>Nocardioidaceae</taxon>
        <taxon>Aeromicrobium</taxon>
    </lineage>
</organism>